<reference evidence="2 3" key="1">
    <citation type="submission" date="2019-03" db="EMBL/GenBank/DDBJ databases">
        <title>Complete genome assembly of MDR B. fragilis.</title>
        <authorList>
            <person name="Sydenham T.V."/>
            <person name="Hasman H."/>
            <person name="Justesen U.S."/>
        </authorList>
    </citation>
    <scope>NUCLEOTIDE SEQUENCE [LARGE SCALE GENOMIC DNA]</scope>
    <source>
        <strain evidence="2 3">DCMOUH0067B</strain>
    </source>
</reference>
<feature type="transmembrane region" description="Helical" evidence="1">
    <location>
        <begin position="191"/>
        <end position="212"/>
    </location>
</feature>
<evidence type="ECO:0000313" key="2">
    <source>
        <dbReference type="EMBL" id="QCQ35798.1"/>
    </source>
</evidence>
<keyword evidence="1" id="KW-0472">Membrane</keyword>
<proteinExistence type="predicted"/>
<dbReference type="AlphaFoldDB" id="A0AAP8ZV08"/>
<feature type="transmembrane region" description="Helical" evidence="1">
    <location>
        <begin position="31"/>
        <end position="57"/>
    </location>
</feature>
<sequence length="219" mass="25780">MNQIILRDKIIYIAQNTYEIKRLKGKWLQSFLELVLVRSILATIILMVLCFLLMSLMQITIEFFHFTGFIGGGLFILTIFFLDYYKDINIPIEKIKNTYINTNNQLVVSYMNKKREVNKTINLPKELSERKSVINKLKIEGIIKNDIQEIPHDSERRMHKMNLYMGITGVFISLVFYIVLFHISINKWALAVNSIILLFCIVSMIFSAYKLLKMPHYEK</sequence>
<name>A0AAP8ZV08_BACFG</name>
<dbReference type="Proteomes" id="UP000028294">
    <property type="component" value="Chromosome"/>
</dbReference>
<evidence type="ECO:0000256" key="1">
    <source>
        <dbReference type="SAM" id="Phobius"/>
    </source>
</evidence>
<gene>
    <name evidence="2" type="ORF">IA74_006630</name>
</gene>
<keyword evidence="1" id="KW-1133">Transmembrane helix</keyword>
<organism evidence="2 3">
    <name type="scientific">Bacteroides fragilis</name>
    <dbReference type="NCBI Taxonomy" id="817"/>
    <lineage>
        <taxon>Bacteria</taxon>
        <taxon>Pseudomonadati</taxon>
        <taxon>Bacteroidota</taxon>
        <taxon>Bacteroidia</taxon>
        <taxon>Bacteroidales</taxon>
        <taxon>Bacteroidaceae</taxon>
        <taxon>Bacteroides</taxon>
    </lineage>
</organism>
<evidence type="ECO:0000313" key="3">
    <source>
        <dbReference type="Proteomes" id="UP000028294"/>
    </source>
</evidence>
<accession>A0AAP8ZV08</accession>
<feature type="transmembrane region" description="Helical" evidence="1">
    <location>
        <begin position="163"/>
        <end position="185"/>
    </location>
</feature>
<feature type="transmembrane region" description="Helical" evidence="1">
    <location>
        <begin position="63"/>
        <end position="85"/>
    </location>
</feature>
<keyword evidence="1" id="KW-0812">Transmembrane</keyword>
<dbReference type="EMBL" id="CP036553">
    <property type="protein sequence ID" value="QCQ35798.1"/>
    <property type="molecule type" value="Genomic_DNA"/>
</dbReference>
<dbReference type="RefSeq" id="WP_137569015.1">
    <property type="nucleotide sequence ID" value="NZ_CP036553.1"/>
</dbReference>
<protein>
    <submittedName>
        <fullName evidence="2">Uncharacterized protein</fullName>
    </submittedName>
</protein>